<keyword evidence="2" id="KW-1185">Reference proteome</keyword>
<name>A0A250KMP2_9GAMM</name>
<accession>A0A250KMP2</accession>
<proteinExistence type="predicted"/>
<reference evidence="1 2" key="1">
    <citation type="submission" date="2016-12" db="EMBL/GenBank/DDBJ databases">
        <title>Genome sequencing of Methylocaldum marinum.</title>
        <authorList>
            <person name="Takeuchi M."/>
            <person name="Kamagata Y."/>
            <person name="Hiraoka S."/>
            <person name="Oshima K."/>
            <person name="Hattori M."/>
            <person name="Iwasaki W."/>
        </authorList>
    </citation>
    <scope>NUCLEOTIDE SEQUENCE [LARGE SCALE GENOMIC DNA]</scope>
    <source>
        <strain evidence="1 2">S8</strain>
    </source>
</reference>
<evidence type="ECO:0000313" key="2">
    <source>
        <dbReference type="Proteomes" id="UP000266313"/>
    </source>
</evidence>
<dbReference type="EMBL" id="AP017928">
    <property type="protein sequence ID" value="BBA32826.1"/>
    <property type="molecule type" value="Genomic_DNA"/>
</dbReference>
<dbReference type="KEGG" id="mmai:sS8_0861"/>
<dbReference type="AlphaFoldDB" id="A0A250KMP2"/>
<protein>
    <submittedName>
        <fullName evidence="1">Transposase</fullName>
    </submittedName>
</protein>
<organism evidence="1 2">
    <name type="scientific">Methylocaldum marinum</name>
    <dbReference type="NCBI Taxonomy" id="1432792"/>
    <lineage>
        <taxon>Bacteria</taxon>
        <taxon>Pseudomonadati</taxon>
        <taxon>Pseudomonadota</taxon>
        <taxon>Gammaproteobacteria</taxon>
        <taxon>Methylococcales</taxon>
        <taxon>Methylococcaceae</taxon>
        <taxon>Methylocaldum</taxon>
    </lineage>
</organism>
<dbReference type="RefSeq" id="WP_170160947.1">
    <property type="nucleotide sequence ID" value="NZ_AP017928.1"/>
</dbReference>
<sequence>MPEDSTFLFIASPAARQREAISAYANRRLVEALFGCCLESRGFDLKTLIDPMDVSVFRAQAVMFDADFVPHLIQ</sequence>
<evidence type="ECO:0000313" key="1">
    <source>
        <dbReference type="EMBL" id="BBA32826.1"/>
    </source>
</evidence>
<dbReference type="Proteomes" id="UP000266313">
    <property type="component" value="Chromosome"/>
</dbReference>
<gene>
    <name evidence="1" type="ORF">sS8_0861</name>
</gene>